<gene>
    <name evidence="1" type="ORF">LCGC14_1699030</name>
</gene>
<name>A0A0F9I664_9ZZZZ</name>
<organism evidence="1">
    <name type="scientific">marine sediment metagenome</name>
    <dbReference type="NCBI Taxonomy" id="412755"/>
    <lineage>
        <taxon>unclassified sequences</taxon>
        <taxon>metagenomes</taxon>
        <taxon>ecological metagenomes</taxon>
    </lineage>
</organism>
<sequence length="91" mass="10560">MKSKYYYIIETKHTDAVNINRAMLPLGPMPVLWCNDGMFALIPSAMLEEIYGLEKDAVLRIFWCHDVYEMPQEIGMLLCDKGYNQSSDNHK</sequence>
<comment type="caution">
    <text evidence="1">The sequence shown here is derived from an EMBL/GenBank/DDBJ whole genome shotgun (WGS) entry which is preliminary data.</text>
</comment>
<protein>
    <submittedName>
        <fullName evidence="1">Uncharacterized protein</fullName>
    </submittedName>
</protein>
<reference evidence="1" key="1">
    <citation type="journal article" date="2015" name="Nature">
        <title>Complex archaea that bridge the gap between prokaryotes and eukaryotes.</title>
        <authorList>
            <person name="Spang A."/>
            <person name="Saw J.H."/>
            <person name="Jorgensen S.L."/>
            <person name="Zaremba-Niedzwiedzka K."/>
            <person name="Martijn J."/>
            <person name="Lind A.E."/>
            <person name="van Eijk R."/>
            <person name="Schleper C."/>
            <person name="Guy L."/>
            <person name="Ettema T.J."/>
        </authorList>
    </citation>
    <scope>NUCLEOTIDE SEQUENCE</scope>
</reference>
<dbReference type="EMBL" id="LAZR01014976">
    <property type="protein sequence ID" value="KKM15144.1"/>
    <property type="molecule type" value="Genomic_DNA"/>
</dbReference>
<accession>A0A0F9I664</accession>
<evidence type="ECO:0000313" key="1">
    <source>
        <dbReference type="EMBL" id="KKM15144.1"/>
    </source>
</evidence>
<dbReference type="AlphaFoldDB" id="A0A0F9I664"/>
<proteinExistence type="predicted"/>